<dbReference type="EMBL" id="DTTC01000006">
    <property type="protein sequence ID" value="HIA97588.1"/>
    <property type="molecule type" value="Genomic_DNA"/>
</dbReference>
<keyword evidence="5" id="KW-0464">Manganese</keyword>
<dbReference type="Pfam" id="PF00926">
    <property type="entry name" value="DHBP_synthase"/>
    <property type="match status" value="1"/>
</dbReference>
<gene>
    <name evidence="7" type="ORF">EYO15_00175</name>
</gene>
<dbReference type="GO" id="GO:0009231">
    <property type="term" value="P:riboflavin biosynthetic process"/>
    <property type="evidence" value="ECO:0007669"/>
    <property type="project" value="UniProtKB-UniPathway"/>
</dbReference>
<comment type="caution">
    <text evidence="7">The sequence shown here is derived from an EMBL/GenBank/DDBJ whole genome shotgun (WGS) entry which is preliminary data.</text>
</comment>
<dbReference type="GO" id="GO:0005829">
    <property type="term" value="C:cytosol"/>
    <property type="evidence" value="ECO:0007669"/>
    <property type="project" value="TreeGrafter"/>
</dbReference>
<keyword evidence="3" id="KW-0479">Metal-binding</keyword>
<dbReference type="AlphaFoldDB" id="A0A7J4CZ81"/>
<evidence type="ECO:0000313" key="7">
    <source>
        <dbReference type="EMBL" id="HIA97588.1"/>
    </source>
</evidence>
<accession>A0A7J4CZ81</accession>
<name>A0A7J4CZ81_9ARCH</name>
<reference evidence="8" key="1">
    <citation type="journal article" date="2019" name="bioRxiv">
        <title>Genome diversification in globally distributed novel marine Proteobacteria is linked to environmental adaptation.</title>
        <authorList>
            <person name="Zhou Z."/>
            <person name="Tran P.Q."/>
            <person name="Kieft K."/>
            <person name="Anantharaman K."/>
        </authorList>
    </citation>
    <scope>NUCLEOTIDE SEQUENCE [LARGE SCALE GENOMIC DNA]</scope>
</reference>
<dbReference type="PANTHER" id="PTHR21327:SF46">
    <property type="entry name" value="3,4-DIHYDROXY-2-BUTANONE 4-PHOSPHATE SYNTHASE"/>
    <property type="match status" value="1"/>
</dbReference>
<dbReference type="GO" id="GO:0046872">
    <property type="term" value="F:metal ion binding"/>
    <property type="evidence" value="ECO:0007669"/>
    <property type="project" value="UniProtKB-KW"/>
</dbReference>
<proteinExistence type="predicted"/>
<protein>
    <submittedName>
        <fullName evidence="7">3,4-dihydroxy-2-butanone-4-phosphate synthase</fullName>
    </submittedName>
</protein>
<evidence type="ECO:0000256" key="5">
    <source>
        <dbReference type="ARBA" id="ARBA00023211"/>
    </source>
</evidence>
<dbReference type="InterPro" id="IPR000422">
    <property type="entry name" value="DHBP_synthase_RibB"/>
</dbReference>
<dbReference type="PANTHER" id="PTHR21327">
    <property type="entry name" value="GTP CYCLOHYDROLASE II-RELATED"/>
    <property type="match status" value="1"/>
</dbReference>
<evidence type="ECO:0000256" key="2">
    <source>
        <dbReference type="ARBA" id="ARBA00022619"/>
    </source>
</evidence>
<evidence type="ECO:0000256" key="3">
    <source>
        <dbReference type="ARBA" id="ARBA00022723"/>
    </source>
</evidence>
<evidence type="ECO:0000256" key="1">
    <source>
        <dbReference type="ARBA" id="ARBA00005104"/>
    </source>
</evidence>
<evidence type="ECO:0000313" key="8">
    <source>
        <dbReference type="Proteomes" id="UP000589132"/>
    </source>
</evidence>
<dbReference type="Proteomes" id="UP000589132">
    <property type="component" value="Unassembled WGS sequence"/>
</dbReference>
<dbReference type="UniPathway" id="UPA00275"/>
<evidence type="ECO:0000256" key="4">
    <source>
        <dbReference type="ARBA" id="ARBA00022842"/>
    </source>
</evidence>
<sequence>MKITINDSLLPVEDIAKVLDKGEPILVFDDSQREGETDIFFSARHVTPASVRFLRKQGGGMVFLASGYAASEKLGLPFTQDLYRSVNHDSGEFDLLNGMLSHSLPYDTRSSFSLFINHKDTFTGITDNDRSLTAKSFAELMQESSYSSGTDCKVKMAQNFRIPGHVPICIADRELLQGRQGHTELIIALMSFLNLTPVALGCEMLSDDGNALSPEEAQTWAQKQGYLFLEGRQIVEACQ</sequence>
<dbReference type="SUPFAM" id="SSF55821">
    <property type="entry name" value="YrdC/RibB"/>
    <property type="match status" value="1"/>
</dbReference>
<dbReference type="Gene3D" id="3.90.870.10">
    <property type="entry name" value="DHBP synthase"/>
    <property type="match status" value="1"/>
</dbReference>
<keyword evidence="4" id="KW-0460">Magnesium</keyword>
<keyword evidence="2" id="KW-0686">Riboflavin biosynthesis</keyword>
<dbReference type="InterPro" id="IPR017945">
    <property type="entry name" value="DHBP_synth_RibB-like_a/b_dom"/>
</dbReference>
<comment type="pathway">
    <text evidence="1">Cofactor biosynthesis; riboflavin biosynthesis.</text>
</comment>
<organism evidence="7 8">
    <name type="scientific">Marine Group III euryarchaeote</name>
    <dbReference type="NCBI Taxonomy" id="2173149"/>
    <lineage>
        <taxon>Archaea</taxon>
        <taxon>Methanobacteriati</taxon>
        <taxon>Thermoplasmatota</taxon>
        <taxon>Thermoplasmata</taxon>
        <taxon>Candidatus Thermoprofundales</taxon>
    </lineage>
</organism>
<dbReference type="GO" id="GO:0008686">
    <property type="term" value="F:3,4-dihydroxy-2-butanone-4-phosphate synthase activity"/>
    <property type="evidence" value="ECO:0007669"/>
    <property type="project" value="InterPro"/>
</dbReference>
<evidence type="ECO:0000256" key="6">
    <source>
        <dbReference type="ARBA" id="ARBA00023239"/>
    </source>
</evidence>
<keyword evidence="6" id="KW-0456">Lyase</keyword>